<keyword evidence="11" id="KW-1185">Reference proteome</keyword>
<keyword evidence="4" id="KW-0862">Zinc</keyword>
<keyword evidence="5" id="KW-0534">Nitrate assimilation</keyword>
<feature type="domain" description="GATA-type" evidence="9">
    <location>
        <begin position="372"/>
        <end position="425"/>
    </location>
</feature>
<gene>
    <name evidence="10" type="ORF">VTL71DRAFT_5920</name>
</gene>
<evidence type="ECO:0000256" key="3">
    <source>
        <dbReference type="ARBA" id="ARBA00022771"/>
    </source>
</evidence>
<evidence type="ECO:0000313" key="10">
    <source>
        <dbReference type="EMBL" id="KAL2062848.1"/>
    </source>
</evidence>
<feature type="compositionally biased region" description="Low complexity" evidence="8">
    <location>
        <begin position="132"/>
        <end position="144"/>
    </location>
</feature>
<evidence type="ECO:0000256" key="4">
    <source>
        <dbReference type="ARBA" id="ARBA00022833"/>
    </source>
</evidence>
<dbReference type="InterPro" id="IPR000679">
    <property type="entry name" value="Znf_GATA"/>
</dbReference>
<evidence type="ECO:0000256" key="2">
    <source>
        <dbReference type="ARBA" id="ARBA00022723"/>
    </source>
</evidence>
<dbReference type="Proteomes" id="UP001595075">
    <property type="component" value="Unassembled WGS sequence"/>
</dbReference>
<reference evidence="10 11" key="1">
    <citation type="journal article" date="2024" name="Commun. Biol.">
        <title>Comparative genomic analysis of thermophilic fungi reveals convergent evolutionary adaptations and gene losses.</title>
        <authorList>
            <person name="Steindorff A.S."/>
            <person name="Aguilar-Pontes M.V."/>
            <person name="Robinson A.J."/>
            <person name="Andreopoulos B."/>
            <person name="LaButti K."/>
            <person name="Kuo A."/>
            <person name="Mondo S."/>
            <person name="Riley R."/>
            <person name="Otillar R."/>
            <person name="Haridas S."/>
            <person name="Lipzen A."/>
            <person name="Grimwood J."/>
            <person name="Schmutz J."/>
            <person name="Clum A."/>
            <person name="Reid I.D."/>
            <person name="Moisan M.C."/>
            <person name="Butler G."/>
            <person name="Nguyen T.T.M."/>
            <person name="Dewar K."/>
            <person name="Conant G."/>
            <person name="Drula E."/>
            <person name="Henrissat B."/>
            <person name="Hansel C."/>
            <person name="Singer S."/>
            <person name="Hutchinson M.I."/>
            <person name="de Vries R.P."/>
            <person name="Natvig D.O."/>
            <person name="Powell A.J."/>
            <person name="Tsang A."/>
            <person name="Grigoriev I.V."/>
        </authorList>
    </citation>
    <scope>NUCLEOTIDE SEQUENCE [LARGE SCALE GENOMIC DNA]</scope>
    <source>
        <strain evidence="10 11">CBS 494.80</strain>
    </source>
</reference>
<dbReference type="PROSITE" id="PS00344">
    <property type="entry name" value="GATA_ZN_FINGER_1"/>
    <property type="match status" value="1"/>
</dbReference>
<evidence type="ECO:0000313" key="11">
    <source>
        <dbReference type="Proteomes" id="UP001595075"/>
    </source>
</evidence>
<protein>
    <recommendedName>
        <fullName evidence="9">GATA-type domain-containing protein</fullName>
    </recommendedName>
</protein>
<dbReference type="PROSITE" id="PS50114">
    <property type="entry name" value="GATA_ZN_FINGER_2"/>
    <property type="match status" value="1"/>
</dbReference>
<feature type="compositionally biased region" description="Low complexity" evidence="8">
    <location>
        <begin position="482"/>
        <end position="505"/>
    </location>
</feature>
<evidence type="ECO:0000256" key="8">
    <source>
        <dbReference type="SAM" id="MobiDB-lite"/>
    </source>
</evidence>
<dbReference type="InterPro" id="IPR013088">
    <property type="entry name" value="Znf_NHR/GATA"/>
</dbReference>
<proteinExistence type="predicted"/>
<accession>A0ABR4BYX0</accession>
<keyword evidence="6" id="KW-0539">Nucleus</keyword>
<feature type="region of interest" description="Disordered" evidence="8">
    <location>
        <begin position="475"/>
        <end position="506"/>
    </location>
</feature>
<comment type="caution">
    <text evidence="10">The sequence shown here is derived from an EMBL/GenBank/DDBJ whole genome shotgun (WGS) entry which is preliminary data.</text>
</comment>
<dbReference type="SMART" id="SM00401">
    <property type="entry name" value="ZnF_GATA"/>
    <property type="match status" value="1"/>
</dbReference>
<keyword evidence="3 7" id="KW-0863">Zinc-finger</keyword>
<comment type="subcellular location">
    <subcellularLocation>
        <location evidence="1">Nucleus</location>
    </subcellularLocation>
</comment>
<dbReference type="PANTHER" id="PTHR10071:SF281">
    <property type="entry name" value="BOX A-BINDING FACTOR-RELATED"/>
    <property type="match status" value="1"/>
</dbReference>
<dbReference type="CDD" id="cd00202">
    <property type="entry name" value="ZnF_GATA"/>
    <property type="match status" value="1"/>
</dbReference>
<evidence type="ECO:0000256" key="5">
    <source>
        <dbReference type="ARBA" id="ARBA00023063"/>
    </source>
</evidence>
<evidence type="ECO:0000256" key="7">
    <source>
        <dbReference type="PROSITE-ProRule" id="PRU00094"/>
    </source>
</evidence>
<evidence type="ECO:0000259" key="9">
    <source>
        <dbReference type="PROSITE" id="PS50114"/>
    </source>
</evidence>
<dbReference type="PRINTS" id="PR00619">
    <property type="entry name" value="GATAZNFINGER"/>
</dbReference>
<dbReference type="InterPro" id="IPR039355">
    <property type="entry name" value="Transcription_factor_GATA"/>
</dbReference>
<dbReference type="EMBL" id="JAZHXI010000016">
    <property type="protein sequence ID" value="KAL2062848.1"/>
    <property type="molecule type" value="Genomic_DNA"/>
</dbReference>
<evidence type="ECO:0000256" key="1">
    <source>
        <dbReference type="ARBA" id="ARBA00004123"/>
    </source>
</evidence>
<name>A0ABR4BYX0_9HELO</name>
<keyword evidence="2" id="KW-0479">Metal-binding</keyword>
<dbReference type="Pfam" id="PF00320">
    <property type="entry name" value="GATA"/>
    <property type="match status" value="1"/>
</dbReference>
<evidence type="ECO:0000256" key="6">
    <source>
        <dbReference type="ARBA" id="ARBA00023242"/>
    </source>
</evidence>
<sequence length="529" mass="58156">MCEVWNLALTGEESELICPVFHCIVGLTILPGLVSGDSGSLVVDAGTNEVYGHVIASNPLGEAYVVPLVATLGQIKGFFKVDDVSLPEPLPLLSRLTGFYFKTAQEHSAKDRVKAPEIGTQASALVSDNIESSSQVASQPQQSSRMSSWETGGKPVPVREITVEPVTALSREYSTSISQLLLDKKESEGRKEPGLPTHDLSTVPELNWTYEDKWDMYSGGWPYIMIRRLSSSLEREDLRYLFLFVNELRSVEFVESEDPGYKTALATFWTMAAAGYARDILQSAAKQMKALLDVDMPRVSDKDIAMLPKIPEGAEPRILPSSKYFWLGNSSEEAFNLQRGPSTEKTGHAIDSDLRYLTPILEADESESMERHDTQTACSNCFTQSTPLWRRDDDGHPLCNACGLFLKLHGVVRPLSLRTEEIKRLNRGTSSKVTTGDEITFSDHIQRARDMRRKARTLEQTPHLRGDMFSFVASDDEDELSESSSSSTPLAGAGTSMASSSMASTVPTSYYGSARSVLKGISTTPLPSS</sequence>
<dbReference type="Gene3D" id="3.30.50.10">
    <property type="entry name" value="Erythroid Transcription Factor GATA-1, subunit A"/>
    <property type="match status" value="1"/>
</dbReference>
<dbReference type="SUPFAM" id="SSF57716">
    <property type="entry name" value="Glucocorticoid receptor-like (DNA-binding domain)"/>
    <property type="match status" value="1"/>
</dbReference>
<feature type="region of interest" description="Disordered" evidence="8">
    <location>
        <begin position="129"/>
        <end position="153"/>
    </location>
</feature>
<organism evidence="10 11">
    <name type="scientific">Oculimacula yallundae</name>
    <dbReference type="NCBI Taxonomy" id="86028"/>
    <lineage>
        <taxon>Eukaryota</taxon>
        <taxon>Fungi</taxon>
        <taxon>Dikarya</taxon>
        <taxon>Ascomycota</taxon>
        <taxon>Pezizomycotina</taxon>
        <taxon>Leotiomycetes</taxon>
        <taxon>Helotiales</taxon>
        <taxon>Ploettnerulaceae</taxon>
        <taxon>Oculimacula</taxon>
    </lineage>
</organism>
<dbReference type="PANTHER" id="PTHR10071">
    <property type="entry name" value="TRANSCRIPTION FACTOR GATA FAMILY MEMBER"/>
    <property type="match status" value="1"/>
</dbReference>